<sequence>MKPTPEQLRDFFKSNFFQVDQPFEYNYDAAIADFYRRFHDETPVAEPMPNPRKWQTTYVRKYAVKAFMRTKDGNIHHVIFRQDLDNNQITNFDGSAWQGDPNLLDVWQEYYESDNNLVVSGW</sequence>
<organism evidence="1 2">
    <name type="scientific">Dyadobacter psychrophilus</name>
    <dbReference type="NCBI Taxonomy" id="651661"/>
    <lineage>
        <taxon>Bacteria</taxon>
        <taxon>Pseudomonadati</taxon>
        <taxon>Bacteroidota</taxon>
        <taxon>Cytophagia</taxon>
        <taxon>Cytophagales</taxon>
        <taxon>Spirosomataceae</taxon>
        <taxon>Dyadobacter</taxon>
    </lineage>
</organism>
<accession>A0A1T5BGM8</accession>
<dbReference type="Proteomes" id="UP000190897">
    <property type="component" value="Unassembled WGS sequence"/>
</dbReference>
<reference evidence="2" key="1">
    <citation type="submission" date="2017-02" db="EMBL/GenBank/DDBJ databases">
        <authorList>
            <person name="Varghese N."/>
            <person name="Submissions S."/>
        </authorList>
    </citation>
    <scope>NUCLEOTIDE SEQUENCE [LARGE SCALE GENOMIC DNA]</scope>
    <source>
        <strain evidence="2">DSM 22270</strain>
    </source>
</reference>
<dbReference type="STRING" id="651661.SAMN05660293_00332"/>
<keyword evidence="2" id="KW-1185">Reference proteome</keyword>
<dbReference type="AlphaFoldDB" id="A0A1T5BGM8"/>
<protein>
    <submittedName>
        <fullName evidence="1">Uncharacterized protein</fullName>
    </submittedName>
</protein>
<evidence type="ECO:0000313" key="1">
    <source>
        <dbReference type="EMBL" id="SKB46434.1"/>
    </source>
</evidence>
<proteinExistence type="predicted"/>
<dbReference type="RefSeq" id="WP_082212930.1">
    <property type="nucleotide sequence ID" value="NZ_FUZA01000001.1"/>
</dbReference>
<dbReference type="OrthoDB" id="955780at2"/>
<dbReference type="EMBL" id="FUZA01000001">
    <property type="protein sequence ID" value="SKB46434.1"/>
    <property type="molecule type" value="Genomic_DNA"/>
</dbReference>
<gene>
    <name evidence="1" type="ORF">SAMN05660293_00332</name>
</gene>
<evidence type="ECO:0000313" key="2">
    <source>
        <dbReference type="Proteomes" id="UP000190897"/>
    </source>
</evidence>
<name>A0A1T5BGM8_9BACT</name>